<dbReference type="GO" id="GO:0004523">
    <property type="term" value="F:RNA-DNA hybrid ribonuclease activity"/>
    <property type="evidence" value="ECO:0007669"/>
    <property type="project" value="InterPro"/>
</dbReference>
<feature type="domain" description="Reverse transcriptase zinc-binding" evidence="3">
    <location>
        <begin position="325"/>
        <end position="421"/>
    </location>
</feature>
<dbReference type="PANTHER" id="PTHR33116:SF86">
    <property type="entry name" value="REVERSE TRANSCRIPTASE DOMAIN-CONTAINING PROTEIN"/>
    <property type="match status" value="1"/>
</dbReference>
<sequence length="676" mass="76837">MQMAVKLDMSKAYDRVEWNYLKAVMMRLGFNVSWVELIMECVQSTSYSVLVNGAPKGHIKPSRGIRQGDPLSPYLFLICTEGLSALLRKAESDRLLKGAGREVLIKAVIQAIPTYAMSCFKFPAGLCAEISSMATRFWWGQRDGKRKIHWLNKQKLSQPKSEGGIGFRDLYLFNKALLAKQGWRILKQPHSLVHRFLKAKYFPHHNFLEASVPRNASFIWRSICEAKDVLVSGMRWRVGSGENIKIWKDPWLPCPTTYRVISPFRGLDENAKVDALIDRETMSWKVSELERIFIPRDVEAILQIPLSKRRPNDMMIWAVTMKGNFTVKSAYQLLRSQQSQHEPTMSSTSVQNTKLWNRIWKARVQPKVKMFIWRACKNILPTQTNLFDRGVTQTFSCHWCEDEAETTDHVLWSCDFAQREWQASTIPIPPRYGLQMSFGDFISCSMSDFSSPNIEILFTTAWELWNARNALVIEGAVVTVADICQKAAVMAVDFLEMDSQLEVADVLSRVVGNEKWRPPQVDRYKLNIGLHDINGQRDAGVGILIRDSHGFSIAAQSTKVQQGMGRIQQHAWAVLNALQFAFDIGIRRVEFEVGCYELVGLLQSNGPCLASIGTLVDDIATWKTYFEFLNFSFIKTICNKAALALATEAASSTLSRVWLENCPECIISFVQSDSIQ</sequence>
<evidence type="ECO:0008006" key="5">
    <source>
        <dbReference type="Google" id="ProtNLM"/>
    </source>
</evidence>
<evidence type="ECO:0000259" key="3">
    <source>
        <dbReference type="Pfam" id="PF13966"/>
    </source>
</evidence>
<dbReference type="InterPro" id="IPR002156">
    <property type="entry name" value="RNaseH_domain"/>
</dbReference>
<feature type="domain" description="Reverse transcriptase" evidence="1">
    <location>
        <begin position="2"/>
        <end position="90"/>
    </location>
</feature>
<protein>
    <recommendedName>
        <fullName evidence="5">Reverse transcriptase domain-containing protein</fullName>
    </recommendedName>
</protein>
<name>A0A2N9GTH6_FAGSY</name>
<dbReference type="Pfam" id="PF00078">
    <property type="entry name" value="RVT_1"/>
    <property type="match status" value="1"/>
</dbReference>
<dbReference type="GO" id="GO:0003676">
    <property type="term" value="F:nucleic acid binding"/>
    <property type="evidence" value="ECO:0007669"/>
    <property type="project" value="InterPro"/>
</dbReference>
<reference evidence="4" key="1">
    <citation type="submission" date="2018-02" db="EMBL/GenBank/DDBJ databases">
        <authorList>
            <person name="Cohen D.B."/>
            <person name="Kent A.D."/>
        </authorList>
    </citation>
    <scope>NUCLEOTIDE SEQUENCE</scope>
</reference>
<proteinExistence type="predicted"/>
<dbReference type="InterPro" id="IPR000477">
    <property type="entry name" value="RT_dom"/>
</dbReference>
<evidence type="ECO:0000259" key="2">
    <source>
        <dbReference type="Pfam" id="PF13456"/>
    </source>
</evidence>
<dbReference type="InterPro" id="IPR026960">
    <property type="entry name" value="RVT-Znf"/>
</dbReference>
<dbReference type="SUPFAM" id="SSF56672">
    <property type="entry name" value="DNA/RNA polymerases"/>
    <property type="match status" value="1"/>
</dbReference>
<dbReference type="Pfam" id="PF13966">
    <property type="entry name" value="zf-RVT"/>
    <property type="match status" value="1"/>
</dbReference>
<dbReference type="AlphaFoldDB" id="A0A2N9GTH6"/>
<dbReference type="EMBL" id="OIVN01002331">
    <property type="protein sequence ID" value="SPD02651.1"/>
    <property type="molecule type" value="Genomic_DNA"/>
</dbReference>
<dbReference type="Pfam" id="PF13456">
    <property type="entry name" value="RVT_3"/>
    <property type="match status" value="1"/>
</dbReference>
<accession>A0A2N9GTH6</accession>
<dbReference type="PANTHER" id="PTHR33116">
    <property type="entry name" value="REVERSE TRANSCRIPTASE ZINC-BINDING DOMAIN-CONTAINING PROTEIN-RELATED-RELATED"/>
    <property type="match status" value="1"/>
</dbReference>
<dbReference type="InterPro" id="IPR043502">
    <property type="entry name" value="DNA/RNA_pol_sf"/>
</dbReference>
<gene>
    <name evidence="4" type="ORF">FSB_LOCUS30533</name>
</gene>
<evidence type="ECO:0000313" key="4">
    <source>
        <dbReference type="EMBL" id="SPD02651.1"/>
    </source>
</evidence>
<organism evidence="4">
    <name type="scientific">Fagus sylvatica</name>
    <name type="common">Beechnut</name>
    <dbReference type="NCBI Taxonomy" id="28930"/>
    <lineage>
        <taxon>Eukaryota</taxon>
        <taxon>Viridiplantae</taxon>
        <taxon>Streptophyta</taxon>
        <taxon>Embryophyta</taxon>
        <taxon>Tracheophyta</taxon>
        <taxon>Spermatophyta</taxon>
        <taxon>Magnoliopsida</taxon>
        <taxon>eudicotyledons</taxon>
        <taxon>Gunneridae</taxon>
        <taxon>Pentapetalae</taxon>
        <taxon>rosids</taxon>
        <taxon>fabids</taxon>
        <taxon>Fagales</taxon>
        <taxon>Fagaceae</taxon>
        <taxon>Fagus</taxon>
    </lineage>
</organism>
<evidence type="ECO:0000259" key="1">
    <source>
        <dbReference type="Pfam" id="PF00078"/>
    </source>
</evidence>
<feature type="domain" description="RNase H type-1" evidence="2">
    <location>
        <begin position="535"/>
        <end position="649"/>
    </location>
</feature>